<dbReference type="AlphaFoldDB" id="A0A812K3S0"/>
<sequence length="284" mass="31396">MWKKILAGLVASAAAEEDASCMLQARHADSIPASVIKEEFCQGPPAELNFDSFMHGDEIMEDSIKGVNITAMRRASEPQPGQPPCPGPLRVLDTRGQMFPSIDKDLQNCGDCRMMVYAKDNLAVELKRPKVNSCGEQPGPRMSFRFKRLQNLVDIELWDLEEPTFIELYGPHDVLLANISAPQGLEQDGQPAVLELMTKGVRELVVYFGGSGAVKKIRACKPQGSVFGDPHIYTLDGDKFDFYQNGTFSVFHYSGQQLPHPKAKNATVDWQLDLFLPPVLDTGA</sequence>
<dbReference type="OrthoDB" id="418480at2759"/>
<accession>A0A812K3S0</accession>
<reference evidence="1" key="1">
    <citation type="submission" date="2021-02" db="EMBL/GenBank/DDBJ databases">
        <authorList>
            <person name="Dougan E. K."/>
            <person name="Rhodes N."/>
            <person name="Thang M."/>
            <person name="Chan C."/>
        </authorList>
    </citation>
    <scope>NUCLEOTIDE SEQUENCE</scope>
</reference>
<organism evidence="1 2">
    <name type="scientific">Symbiodinium pilosum</name>
    <name type="common">Dinoflagellate</name>
    <dbReference type="NCBI Taxonomy" id="2952"/>
    <lineage>
        <taxon>Eukaryota</taxon>
        <taxon>Sar</taxon>
        <taxon>Alveolata</taxon>
        <taxon>Dinophyceae</taxon>
        <taxon>Suessiales</taxon>
        <taxon>Symbiodiniaceae</taxon>
        <taxon>Symbiodinium</taxon>
    </lineage>
</organism>
<protein>
    <submittedName>
        <fullName evidence="1">Amt-3 protein</fullName>
    </submittedName>
</protein>
<gene>
    <name evidence="1" type="primary">amt-3</name>
    <name evidence="1" type="ORF">SPIL2461_LOCUS2651</name>
</gene>
<dbReference type="EMBL" id="CAJNIZ010002937">
    <property type="protein sequence ID" value="CAE7216710.1"/>
    <property type="molecule type" value="Genomic_DNA"/>
</dbReference>
<comment type="caution">
    <text evidence="1">The sequence shown here is derived from an EMBL/GenBank/DDBJ whole genome shotgun (WGS) entry which is preliminary data.</text>
</comment>
<keyword evidence="2" id="KW-1185">Reference proteome</keyword>
<name>A0A812K3S0_SYMPI</name>
<proteinExistence type="predicted"/>
<evidence type="ECO:0000313" key="2">
    <source>
        <dbReference type="Proteomes" id="UP000649617"/>
    </source>
</evidence>
<evidence type="ECO:0000313" key="1">
    <source>
        <dbReference type="EMBL" id="CAE7216710.1"/>
    </source>
</evidence>
<dbReference type="Proteomes" id="UP000649617">
    <property type="component" value="Unassembled WGS sequence"/>
</dbReference>